<evidence type="ECO:0000313" key="8">
    <source>
        <dbReference type="Proteomes" id="UP001597294"/>
    </source>
</evidence>
<dbReference type="InterPro" id="IPR023772">
    <property type="entry name" value="DNA-bd_HTH_TetR-type_CS"/>
</dbReference>
<reference evidence="8" key="1">
    <citation type="journal article" date="2019" name="Int. J. Syst. Evol. Microbiol.">
        <title>The Global Catalogue of Microorganisms (GCM) 10K type strain sequencing project: providing services to taxonomists for standard genome sequencing and annotation.</title>
        <authorList>
            <consortium name="The Broad Institute Genomics Platform"/>
            <consortium name="The Broad Institute Genome Sequencing Center for Infectious Disease"/>
            <person name="Wu L."/>
            <person name="Ma J."/>
        </authorList>
    </citation>
    <scope>NUCLEOTIDE SEQUENCE [LARGE SCALE GENOMIC DNA]</scope>
    <source>
        <strain evidence="8">CGMCC 4.7192</strain>
    </source>
</reference>
<gene>
    <name evidence="7" type="ORF">ACFSKO_17730</name>
</gene>
<feature type="DNA-binding region" description="H-T-H motif" evidence="4">
    <location>
        <begin position="47"/>
        <end position="66"/>
    </location>
</feature>
<evidence type="ECO:0000256" key="3">
    <source>
        <dbReference type="ARBA" id="ARBA00023163"/>
    </source>
</evidence>
<dbReference type="PROSITE" id="PS50977">
    <property type="entry name" value="HTH_TETR_2"/>
    <property type="match status" value="1"/>
</dbReference>
<feature type="region of interest" description="Disordered" evidence="5">
    <location>
        <begin position="1"/>
        <end position="24"/>
    </location>
</feature>
<keyword evidence="8" id="KW-1185">Reference proteome</keyword>
<name>A0ABW5BPT9_9PROT</name>
<dbReference type="SUPFAM" id="SSF46689">
    <property type="entry name" value="Homeodomain-like"/>
    <property type="match status" value="1"/>
</dbReference>
<evidence type="ECO:0000256" key="1">
    <source>
        <dbReference type="ARBA" id="ARBA00023015"/>
    </source>
</evidence>
<evidence type="ECO:0000259" key="6">
    <source>
        <dbReference type="PROSITE" id="PS50977"/>
    </source>
</evidence>
<dbReference type="Gene3D" id="1.10.357.10">
    <property type="entry name" value="Tetracycline Repressor, domain 2"/>
    <property type="match status" value="1"/>
</dbReference>
<accession>A0ABW5BPT9</accession>
<dbReference type="PRINTS" id="PR00455">
    <property type="entry name" value="HTHTETR"/>
</dbReference>
<dbReference type="InterPro" id="IPR009057">
    <property type="entry name" value="Homeodomain-like_sf"/>
</dbReference>
<protein>
    <submittedName>
        <fullName evidence="7">TetR/AcrR family transcriptional regulator</fullName>
    </submittedName>
</protein>
<dbReference type="EMBL" id="JBHUII010000011">
    <property type="protein sequence ID" value="MFD2207465.1"/>
    <property type="molecule type" value="Genomic_DNA"/>
</dbReference>
<dbReference type="InterPro" id="IPR001647">
    <property type="entry name" value="HTH_TetR"/>
</dbReference>
<proteinExistence type="predicted"/>
<dbReference type="Proteomes" id="UP001597294">
    <property type="component" value="Unassembled WGS sequence"/>
</dbReference>
<evidence type="ECO:0000256" key="2">
    <source>
        <dbReference type="ARBA" id="ARBA00023125"/>
    </source>
</evidence>
<dbReference type="InterPro" id="IPR050109">
    <property type="entry name" value="HTH-type_TetR-like_transc_reg"/>
</dbReference>
<dbReference type="RefSeq" id="WP_380254111.1">
    <property type="nucleotide sequence ID" value="NZ_JBHUII010000011.1"/>
</dbReference>
<organism evidence="7 8">
    <name type="scientific">Kiloniella antarctica</name>
    <dbReference type="NCBI Taxonomy" id="1550907"/>
    <lineage>
        <taxon>Bacteria</taxon>
        <taxon>Pseudomonadati</taxon>
        <taxon>Pseudomonadota</taxon>
        <taxon>Alphaproteobacteria</taxon>
        <taxon>Rhodospirillales</taxon>
        <taxon>Kiloniellaceae</taxon>
        <taxon>Kiloniella</taxon>
    </lineage>
</organism>
<evidence type="ECO:0000313" key="7">
    <source>
        <dbReference type="EMBL" id="MFD2207465.1"/>
    </source>
</evidence>
<dbReference type="PANTHER" id="PTHR30055:SF234">
    <property type="entry name" value="HTH-TYPE TRANSCRIPTIONAL REGULATOR BETI"/>
    <property type="match status" value="1"/>
</dbReference>
<evidence type="ECO:0000256" key="4">
    <source>
        <dbReference type="PROSITE-ProRule" id="PRU00335"/>
    </source>
</evidence>
<sequence>MKKNATSELPRVGKRRLPSQERSRQRVERILEAASTLLTTNSVDKLTTRRIAEVAEVNIATLYQFFPNKEAVIFALYEKWLAETGRVMDQAEENGLQTRGWREFFGQLFDALAATNTGVEVKDRLQKAMGMNDELRQLDLVHGQLLAERMTNFMQALGAKLPLVELQHIAVLLLHFERALVTPLANSDETQKPQIFSRGKQSLLEVIGIAFKPET</sequence>
<evidence type="ECO:0000256" key="5">
    <source>
        <dbReference type="SAM" id="MobiDB-lite"/>
    </source>
</evidence>
<dbReference type="Pfam" id="PF00440">
    <property type="entry name" value="TetR_N"/>
    <property type="match status" value="1"/>
</dbReference>
<keyword evidence="1" id="KW-0805">Transcription regulation</keyword>
<keyword evidence="3" id="KW-0804">Transcription</keyword>
<feature type="domain" description="HTH tetR-type" evidence="6">
    <location>
        <begin position="24"/>
        <end position="84"/>
    </location>
</feature>
<comment type="caution">
    <text evidence="7">The sequence shown here is derived from an EMBL/GenBank/DDBJ whole genome shotgun (WGS) entry which is preliminary data.</text>
</comment>
<dbReference type="PANTHER" id="PTHR30055">
    <property type="entry name" value="HTH-TYPE TRANSCRIPTIONAL REGULATOR RUTR"/>
    <property type="match status" value="1"/>
</dbReference>
<dbReference type="PROSITE" id="PS01081">
    <property type="entry name" value="HTH_TETR_1"/>
    <property type="match status" value="1"/>
</dbReference>
<keyword evidence="2 4" id="KW-0238">DNA-binding</keyword>